<organism evidence="1 2">
    <name type="scientific">Candidatus Clostridium helianthi</name>
    <dbReference type="NCBI Taxonomy" id="3381660"/>
    <lineage>
        <taxon>Bacteria</taxon>
        <taxon>Bacillati</taxon>
        <taxon>Bacillota</taxon>
        <taxon>Clostridia</taxon>
        <taxon>Eubacteriales</taxon>
        <taxon>Clostridiaceae</taxon>
        <taxon>Clostridium</taxon>
    </lineage>
</organism>
<accession>A0ABW8SF61</accession>
<name>A0ABW8SF61_9CLOT</name>
<reference evidence="1 2" key="1">
    <citation type="submission" date="2024-11" db="EMBL/GenBank/DDBJ databases">
        <authorList>
            <person name="Heng Y.C."/>
            <person name="Lim A.C.H."/>
            <person name="Lee J.K.Y."/>
            <person name="Kittelmann S."/>
        </authorList>
    </citation>
    <scope>NUCLEOTIDE SEQUENCE [LARGE SCALE GENOMIC DNA]</scope>
    <source>
        <strain evidence="1 2">WILCCON 0112</strain>
    </source>
</reference>
<dbReference type="Proteomes" id="UP001623600">
    <property type="component" value="Unassembled WGS sequence"/>
</dbReference>
<proteinExistence type="predicted"/>
<comment type="caution">
    <text evidence="1">The sequence shown here is derived from an EMBL/GenBank/DDBJ whole genome shotgun (WGS) entry which is preliminary data.</text>
</comment>
<dbReference type="EMBL" id="JBJIAB010000218">
    <property type="protein sequence ID" value="MFL0168850.1"/>
    <property type="molecule type" value="Genomic_DNA"/>
</dbReference>
<keyword evidence="2" id="KW-1185">Reference proteome</keyword>
<protein>
    <submittedName>
        <fullName evidence="1">Uncharacterized protein</fullName>
    </submittedName>
</protein>
<feature type="non-terminal residue" evidence="1">
    <location>
        <position position="1"/>
    </location>
</feature>
<gene>
    <name evidence="1" type="ORF">ACJDTP_28020</name>
</gene>
<dbReference type="RefSeq" id="WP_406763069.1">
    <property type="nucleotide sequence ID" value="NZ_JBJIAB010000218.1"/>
</dbReference>
<evidence type="ECO:0000313" key="2">
    <source>
        <dbReference type="Proteomes" id="UP001623600"/>
    </source>
</evidence>
<evidence type="ECO:0000313" key="1">
    <source>
        <dbReference type="EMBL" id="MFL0168850.1"/>
    </source>
</evidence>
<sequence length="66" mass="7842">FYFLTLHDDVWRRAGVPHDLAPPEGSLLYSLLARRPVNARFTGRIAFNELNRWIAHMYQCVRQRQT</sequence>